<dbReference type="Gene3D" id="3.40.1190.20">
    <property type="match status" value="1"/>
</dbReference>
<organism evidence="10">
    <name type="scientific">Arion vulgaris</name>
    <dbReference type="NCBI Taxonomy" id="1028688"/>
    <lineage>
        <taxon>Eukaryota</taxon>
        <taxon>Metazoa</taxon>
        <taxon>Spiralia</taxon>
        <taxon>Lophotrochozoa</taxon>
        <taxon>Mollusca</taxon>
        <taxon>Gastropoda</taxon>
        <taxon>Heterobranchia</taxon>
        <taxon>Euthyneura</taxon>
        <taxon>Panpulmonata</taxon>
        <taxon>Eupulmonata</taxon>
        <taxon>Stylommatophora</taxon>
        <taxon>Helicina</taxon>
        <taxon>Arionoidea</taxon>
        <taxon>Arionidae</taxon>
        <taxon>Arion</taxon>
    </lineage>
</organism>
<keyword evidence="2 8" id="KW-0547">Nucleotide-binding</keyword>
<evidence type="ECO:0000256" key="1">
    <source>
        <dbReference type="ARBA" id="ARBA00022553"/>
    </source>
</evidence>
<dbReference type="GO" id="GO:0110051">
    <property type="term" value="P:metabolite repair"/>
    <property type="evidence" value="ECO:0007669"/>
    <property type="project" value="TreeGrafter"/>
</dbReference>
<dbReference type="InterPro" id="IPR000631">
    <property type="entry name" value="CARKD"/>
</dbReference>
<keyword evidence="6 8" id="KW-0456">Lyase</keyword>
<comment type="catalytic activity">
    <reaction evidence="7 8">
        <text>(6S)-NADPHX + ATP = ADP + phosphate + NADPH + H(+)</text>
        <dbReference type="Rhea" id="RHEA:32231"/>
        <dbReference type="ChEBI" id="CHEBI:15378"/>
        <dbReference type="ChEBI" id="CHEBI:30616"/>
        <dbReference type="ChEBI" id="CHEBI:43474"/>
        <dbReference type="ChEBI" id="CHEBI:57783"/>
        <dbReference type="ChEBI" id="CHEBI:64076"/>
        <dbReference type="ChEBI" id="CHEBI:456216"/>
        <dbReference type="EC" id="4.2.1.93"/>
    </reaction>
</comment>
<dbReference type="PROSITE" id="PS51383">
    <property type="entry name" value="YJEF_C_3"/>
    <property type="match status" value="1"/>
</dbReference>
<dbReference type="InterPro" id="IPR029056">
    <property type="entry name" value="Ribokinase-like"/>
</dbReference>
<protein>
    <recommendedName>
        <fullName evidence="8">ATP-dependent (S)-NAD(P)H-hydrate dehydratase</fullName>
        <ecNumber evidence="8">4.2.1.93</ecNumber>
    </recommendedName>
    <alternativeName>
        <fullName evidence="8">ATP-dependent NAD(P)HX dehydratase</fullName>
    </alternativeName>
</protein>
<feature type="domain" description="YjeF C-terminal" evidence="9">
    <location>
        <begin position="39"/>
        <end position="335"/>
    </location>
</feature>
<evidence type="ECO:0000313" key="10">
    <source>
        <dbReference type="EMBL" id="CEK66823.1"/>
    </source>
</evidence>
<dbReference type="EMBL" id="HACG01019958">
    <property type="protein sequence ID" value="CEK66823.1"/>
    <property type="molecule type" value="Transcribed_RNA"/>
</dbReference>
<dbReference type="SUPFAM" id="SSF53613">
    <property type="entry name" value="Ribokinase-like"/>
    <property type="match status" value="1"/>
</dbReference>
<dbReference type="EC" id="4.2.1.93" evidence="8"/>
<evidence type="ECO:0000259" key="9">
    <source>
        <dbReference type="PROSITE" id="PS51383"/>
    </source>
</evidence>
<name>A0A0B6ZE48_9EUPU</name>
<comment type="cofactor">
    <cofactor evidence="8">
        <name>Mg(2+)</name>
        <dbReference type="ChEBI" id="CHEBI:18420"/>
    </cofactor>
</comment>
<dbReference type="AlphaFoldDB" id="A0A0B6ZE48"/>
<dbReference type="GO" id="GO:0046496">
    <property type="term" value="P:nicotinamide nucleotide metabolic process"/>
    <property type="evidence" value="ECO:0007669"/>
    <property type="project" value="UniProtKB-UniRule"/>
</dbReference>
<dbReference type="GO" id="GO:0005524">
    <property type="term" value="F:ATP binding"/>
    <property type="evidence" value="ECO:0007669"/>
    <property type="project" value="UniProtKB-KW"/>
</dbReference>
<evidence type="ECO:0000256" key="7">
    <source>
        <dbReference type="ARBA" id="ARBA00047472"/>
    </source>
</evidence>
<gene>
    <name evidence="10" type="primary">ORF60312</name>
</gene>
<comment type="catalytic activity">
    <reaction evidence="8">
        <text>(6S)-NADHX + ATP = ADP + phosphate + NADH + H(+)</text>
        <dbReference type="Rhea" id="RHEA:19017"/>
        <dbReference type="ChEBI" id="CHEBI:15378"/>
        <dbReference type="ChEBI" id="CHEBI:30616"/>
        <dbReference type="ChEBI" id="CHEBI:43474"/>
        <dbReference type="ChEBI" id="CHEBI:57945"/>
        <dbReference type="ChEBI" id="CHEBI:64074"/>
        <dbReference type="ChEBI" id="CHEBI:456216"/>
        <dbReference type="EC" id="4.2.1.93"/>
    </reaction>
</comment>
<comment type="similarity">
    <text evidence="8">Belongs to the NnrD/CARKD family.</text>
</comment>
<feature type="binding site" evidence="8">
    <location>
        <begin position="251"/>
        <end position="260"/>
    </location>
    <ligand>
        <name>ATP</name>
        <dbReference type="ChEBI" id="CHEBI:30616"/>
    </ligand>
</feature>
<dbReference type="HAMAP" id="MF_01965">
    <property type="entry name" value="NADHX_dehydratase"/>
    <property type="match status" value="1"/>
</dbReference>
<feature type="binding site" evidence="8">
    <location>
        <begin position="232"/>
        <end position="236"/>
    </location>
    <ligand>
        <name>ATP</name>
        <dbReference type="ChEBI" id="CHEBI:30616"/>
    </ligand>
</feature>
<reference evidence="10" key="1">
    <citation type="submission" date="2014-12" db="EMBL/GenBank/DDBJ databases">
        <title>Insight into the proteome of Arion vulgaris.</title>
        <authorList>
            <person name="Aradska J."/>
            <person name="Bulat T."/>
            <person name="Smidak R."/>
            <person name="Sarate P."/>
            <person name="Gangsoo J."/>
            <person name="Sialana F."/>
            <person name="Bilban M."/>
            <person name="Lubec G."/>
        </authorList>
    </citation>
    <scope>NUCLEOTIDE SEQUENCE</scope>
    <source>
        <tissue evidence="10">Skin</tissue>
    </source>
</reference>
<comment type="function">
    <text evidence="8">Catalyzes the dehydration of the S-form of NAD(P)HX at the expense of ATP, which is converted to ADP. Together with NAD(P)HX epimerase, which catalyzes the epimerization of the S- and R-forms, the enzyme allows the repair of both epimers of NAD(P)HX, a damaged form of NAD(P)H that is a result of enzymatic or heat-dependent hydration.</text>
</comment>
<dbReference type="Pfam" id="PF01256">
    <property type="entry name" value="Carb_kinase"/>
    <property type="match status" value="1"/>
</dbReference>
<dbReference type="GO" id="GO:0047453">
    <property type="term" value="F:ATP-dependent NAD(P)H-hydrate dehydratase activity"/>
    <property type="evidence" value="ECO:0007669"/>
    <property type="project" value="UniProtKB-UniRule"/>
</dbReference>
<keyword evidence="3 8" id="KW-0067">ATP-binding</keyword>
<feature type="binding site" evidence="8">
    <location>
        <begin position="192"/>
        <end position="198"/>
    </location>
    <ligand>
        <name>(6S)-NADPHX</name>
        <dbReference type="ChEBI" id="CHEBI:64076"/>
    </ligand>
</feature>
<feature type="binding site" evidence="8">
    <location>
        <position position="261"/>
    </location>
    <ligand>
        <name>(6S)-NADPHX</name>
        <dbReference type="ChEBI" id="CHEBI:64076"/>
    </ligand>
</feature>
<dbReference type="NCBIfam" id="TIGR00196">
    <property type="entry name" value="yjeF_cterm"/>
    <property type="match status" value="1"/>
</dbReference>
<keyword evidence="1 8" id="KW-0597">Phosphoprotein</keyword>
<feature type="binding site" evidence="8">
    <location>
        <position position="139"/>
    </location>
    <ligand>
        <name>(6S)-NADPHX</name>
        <dbReference type="ChEBI" id="CHEBI:64076"/>
    </ligand>
</feature>
<dbReference type="CDD" id="cd01171">
    <property type="entry name" value="YXKO-related"/>
    <property type="match status" value="1"/>
</dbReference>
<dbReference type="PANTHER" id="PTHR12592:SF0">
    <property type="entry name" value="ATP-DEPENDENT (S)-NAD(P)H-HYDRATE DEHYDRATASE"/>
    <property type="match status" value="1"/>
</dbReference>
<sequence length="337" mass="36404">MFSIISVILSALKRPVPYFTGNLSSEQIRLMATHSPVQLLEMVKSVIPPLQFGMHKGQAGRVAVIGGCQEYTGAPYFAAISALKTGADLSHVFCSAGAATVIKGYSPELIVHPLLDSQDALNEFSQWLPRFHALVVGPGLGRDSQILKTVALVIQKALQHKLPVIIDADGLFLVTQDPSLINGHPTVILTPNAAEFGRLYKKVFDRDPNVDEPIISVKELSRKLGYVTIVHKGLQDIISNGEQVLVCTEPGSFRRCGGQGDLLSGSMGIFAFWSTEVVKKGAEGSTLQIYGPGMCAAYAACALTRVCNRHAFEVCGRSMTTTDMISQIHNSFQSLFT</sequence>
<evidence type="ECO:0000256" key="2">
    <source>
        <dbReference type="ARBA" id="ARBA00022741"/>
    </source>
</evidence>
<keyword evidence="4" id="KW-0521">NADP</keyword>
<accession>A0A0B6ZE48</accession>
<evidence type="ECO:0000256" key="8">
    <source>
        <dbReference type="HAMAP-Rule" id="MF_03157"/>
    </source>
</evidence>
<keyword evidence="5 8" id="KW-0520">NAD</keyword>
<evidence type="ECO:0000256" key="3">
    <source>
        <dbReference type="ARBA" id="ARBA00022840"/>
    </source>
</evidence>
<evidence type="ECO:0000256" key="6">
    <source>
        <dbReference type="ARBA" id="ARBA00023239"/>
    </source>
</evidence>
<dbReference type="FunFam" id="3.40.1190.20:FF:000023">
    <property type="entry name" value="ATP-dependent (S)-NAD(P)H-hydrate dehydratase"/>
    <property type="match status" value="1"/>
</dbReference>
<evidence type="ECO:0000256" key="5">
    <source>
        <dbReference type="ARBA" id="ARBA00023027"/>
    </source>
</evidence>
<proteinExistence type="inferred from homology"/>
<evidence type="ECO:0000256" key="4">
    <source>
        <dbReference type="ARBA" id="ARBA00022857"/>
    </source>
</evidence>
<dbReference type="PANTHER" id="PTHR12592">
    <property type="entry name" value="ATP-DEPENDENT (S)-NAD(P)H-HYDRATE DEHYDRATASE FAMILY MEMBER"/>
    <property type="match status" value="1"/>
</dbReference>